<feature type="transmembrane region" description="Helical" evidence="1">
    <location>
        <begin position="5"/>
        <end position="21"/>
    </location>
</feature>
<evidence type="ECO:0008006" key="4">
    <source>
        <dbReference type="Google" id="ProtNLM"/>
    </source>
</evidence>
<sequence>MKMYLISLAAGLLVGALYYLLNIKSPAPPLVALCGLLGLVIGEQLIPYIKNLMS</sequence>
<evidence type="ECO:0000313" key="3">
    <source>
        <dbReference type="Proteomes" id="UP000430404"/>
    </source>
</evidence>
<dbReference type="Pfam" id="PF07235">
    <property type="entry name" value="DUF1427"/>
    <property type="match status" value="1"/>
</dbReference>
<dbReference type="InterPro" id="IPR020017">
    <property type="entry name" value="XapX_domain"/>
</dbReference>
<dbReference type="RefSeq" id="WP_159724440.1">
    <property type="nucleotide sequence ID" value="NZ_LR732744.1"/>
</dbReference>
<dbReference type="Proteomes" id="UP000430404">
    <property type="component" value="Unassembled WGS sequence"/>
</dbReference>
<reference evidence="2 3" key="1">
    <citation type="submission" date="2019-10" db="EMBL/GenBank/DDBJ databases">
        <authorList>
            <person name="Karimi E."/>
        </authorList>
    </citation>
    <scope>NUCLEOTIDE SEQUENCE [LARGE SCALE GENOMIC DNA]</scope>
    <source>
        <strain evidence="2">Acinetobacter sp. 8BE</strain>
    </source>
</reference>
<keyword evidence="1" id="KW-0472">Membrane</keyword>
<accession>A0A653KC45</accession>
<dbReference type="AlphaFoldDB" id="A0A653KC45"/>
<organism evidence="2 3">
    <name type="scientific">Acinetobacter proteolyticus</name>
    <dbReference type="NCBI Taxonomy" id="1776741"/>
    <lineage>
        <taxon>Bacteria</taxon>
        <taxon>Pseudomonadati</taxon>
        <taxon>Pseudomonadota</taxon>
        <taxon>Gammaproteobacteria</taxon>
        <taxon>Moraxellales</taxon>
        <taxon>Moraxellaceae</taxon>
        <taxon>Acinetobacter</taxon>
    </lineage>
</organism>
<dbReference type="InterPro" id="IPR009872">
    <property type="entry name" value="DUF1427"/>
</dbReference>
<gene>
    <name evidence="2" type="ORF">ACI8B_90030</name>
</gene>
<evidence type="ECO:0000256" key="1">
    <source>
        <dbReference type="SAM" id="Phobius"/>
    </source>
</evidence>
<keyword evidence="1" id="KW-1133">Transmembrane helix</keyword>
<name>A0A653KC45_9GAMM</name>
<feature type="transmembrane region" description="Helical" evidence="1">
    <location>
        <begin position="27"/>
        <end position="49"/>
    </location>
</feature>
<dbReference type="EMBL" id="CABWKZ010000070">
    <property type="protein sequence ID" value="VXA58377.1"/>
    <property type="molecule type" value="Genomic_DNA"/>
</dbReference>
<protein>
    <recommendedName>
        <fullName evidence="4">DUF1427 domain-containing protein</fullName>
    </recommendedName>
</protein>
<keyword evidence="1" id="KW-0812">Transmembrane</keyword>
<dbReference type="NCBIfam" id="TIGR03510">
    <property type="entry name" value="XapX"/>
    <property type="match status" value="1"/>
</dbReference>
<evidence type="ECO:0000313" key="2">
    <source>
        <dbReference type="EMBL" id="VXA58377.1"/>
    </source>
</evidence>
<proteinExistence type="predicted"/>